<accession>A0A9E7JZN2</accession>
<protein>
    <submittedName>
        <fullName evidence="2">Uncharacterized protein</fullName>
    </submittedName>
</protein>
<gene>
    <name evidence="2" type="ORF">MUK42_10699</name>
</gene>
<sequence length="149" mass="16314">MPSLFHCFACSVSLLSPCNCFNPKRLNFSSTIEGWSLARKSYLQVRRGLRCLLSGFHLLRRRAHQTCSIECTENAACSGNPVTIVLTNECPGKVDCNYVGTDVAFHAEVASNPYYSTVVIEYGGDGDLACVDMKEGGSCRRRPTLYGCG</sequence>
<keyword evidence="3" id="KW-1185">Reference proteome</keyword>
<evidence type="ECO:0000313" key="3">
    <source>
        <dbReference type="Proteomes" id="UP001055439"/>
    </source>
</evidence>
<name>A0A9E7JZN2_9LILI</name>
<dbReference type="AlphaFoldDB" id="A0A9E7JZN2"/>
<dbReference type="EMBL" id="CP097506">
    <property type="protein sequence ID" value="URD99570.1"/>
    <property type="molecule type" value="Genomic_DNA"/>
</dbReference>
<organism evidence="2 3">
    <name type="scientific">Musa troglodytarum</name>
    <name type="common">fe'i banana</name>
    <dbReference type="NCBI Taxonomy" id="320322"/>
    <lineage>
        <taxon>Eukaryota</taxon>
        <taxon>Viridiplantae</taxon>
        <taxon>Streptophyta</taxon>
        <taxon>Embryophyta</taxon>
        <taxon>Tracheophyta</taxon>
        <taxon>Spermatophyta</taxon>
        <taxon>Magnoliopsida</taxon>
        <taxon>Liliopsida</taxon>
        <taxon>Zingiberales</taxon>
        <taxon>Musaceae</taxon>
        <taxon>Musa</taxon>
    </lineage>
</organism>
<dbReference type="PANTHER" id="PTHR31692:SF56">
    <property type="entry name" value="EXPANSIN-B2-RELATED"/>
    <property type="match status" value="1"/>
</dbReference>
<dbReference type="Proteomes" id="UP001055439">
    <property type="component" value="Chromosome 4"/>
</dbReference>
<dbReference type="Gene3D" id="2.60.40.760">
    <property type="entry name" value="Expansin, cellulose-binding-like domain"/>
    <property type="match status" value="1"/>
</dbReference>
<keyword evidence="1" id="KW-0732">Signal</keyword>
<feature type="signal peptide" evidence="1">
    <location>
        <begin position="1"/>
        <end position="20"/>
    </location>
</feature>
<dbReference type="PANTHER" id="PTHR31692">
    <property type="entry name" value="EXPANSIN-B3"/>
    <property type="match status" value="1"/>
</dbReference>
<reference evidence="2" key="1">
    <citation type="submission" date="2022-05" db="EMBL/GenBank/DDBJ databases">
        <title>The Musa troglodytarum L. genome provides insights into the mechanism of non-climacteric behaviour and enrichment of carotenoids.</title>
        <authorList>
            <person name="Wang J."/>
        </authorList>
    </citation>
    <scope>NUCLEOTIDE SEQUENCE</scope>
    <source>
        <tissue evidence="2">Leaf</tissue>
    </source>
</reference>
<feature type="chain" id="PRO_5038540656" evidence="1">
    <location>
        <begin position="21"/>
        <end position="149"/>
    </location>
</feature>
<dbReference type="InterPro" id="IPR036749">
    <property type="entry name" value="Expansin_CBD_sf"/>
</dbReference>
<evidence type="ECO:0000313" key="2">
    <source>
        <dbReference type="EMBL" id="URD99570.1"/>
    </source>
</evidence>
<proteinExistence type="predicted"/>
<evidence type="ECO:0000256" key="1">
    <source>
        <dbReference type="SAM" id="SignalP"/>
    </source>
</evidence>
<dbReference type="OrthoDB" id="406505at2759"/>